<evidence type="ECO:0000256" key="1">
    <source>
        <dbReference type="ARBA" id="ARBA00023015"/>
    </source>
</evidence>
<dbReference type="Pfam" id="PF14525">
    <property type="entry name" value="AraC_binding_2"/>
    <property type="match status" value="1"/>
</dbReference>
<dbReference type="PANTHER" id="PTHR46796">
    <property type="entry name" value="HTH-TYPE TRANSCRIPTIONAL ACTIVATOR RHAS-RELATED"/>
    <property type="match status" value="1"/>
</dbReference>
<dbReference type="PROSITE" id="PS01124">
    <property type="entry name" value="HTH_ARAC_FAMILY_2"/>
    <property type="match status" value="1"/>
</dbReference>
<proteinExistence type="predicted"/>
<protein>
    <submittedName>
        <fullName evidence="5">Helix-turn-helix domain-containing protein</fullName>
    </submittedName>
</protein>
<comment type="caution">
    <text evidence="5">The sequence shown here is derived from an EMBL/GenBank/DDBJ whole genome shotgun (WGS) entry which is preliminary data.</text>
</comment>
<organism evidence="5 6">
    <name type="scientific">Rubritalea tangerina</name>
    <dbReference type="NCBI Taxonomy" id="430798"/>
    <lineage>
        <taxon>Bacteria</taxon>
        <taxon>Pseudomonadati</taxon>
        <taxon>Verrucomicrobiota</taxon>
        <taxon>Verrucomicrobiia</taxon>
        <taxon>Verrucomicrobiales</taxon>
        <taxon>Rubritaleaceae</taxon>
        <taxon>Rubritalea</taxon>
    </lineage>
</organism>
<evidence type="ECO:0000313" key="5">
    <source>
        <dbReference type="EMBL" id="MFD2158081.1"/>
    </source>
</evidence>
<dbReference type="Pfam" id="PF12833">
    <property type="entry name" value="HTH_18"/>
    <property type="match status" value="1"/>
</dbReference>
<dbReference type="RefSeq" id="WP_377177529.1">
    <property type="nucleotide sequence ID" value="NZ_JBHUJB010000020.1"/>
</dbReference>
<evidence type="ECO:0000313" key="6">
    <source>
        <dbReference type="Proteomes" id="UP001597389"/>
    </source>
</evidence>
<feature type="domain" description="HTH araC/xylS-type" evidence="4">
    <location>
        <begin position="216"/>
        <end position="316"/>
    </location>
</feature>
<dbReference type="InterPro" id="IPR035418">
    <property type="entry name" value="AraC-bd_2"/>
</dbReference>
<dbReference type="EMBL" id="JBHUJB010000020">
    <property type="protein sequence ID" value="MFD2158081.1"/>
    <property type="molecule type" value="Genomic_DNA"/>
</dbReference>
<accession>A0ABW4Z7X2</accession>
<dbReference type="PANTHER" id="PTHR46796:SF6">
    <property type="entry name" value="ARAC SUBFAMILY"/>
    <property type="match status" value="1"/>
</dbReference>
<keyword evidence="6" id="KW-1185">Reference proteome</keyword>
<evidence type="ECO:0000256" key="2">
    <source>
        <dbReference type="ARBA" id="ARBA00023125"/>
    </source>
</evidence>
<evidence type="ECO:0000256" key="3">
    <source>
        <dbReference type="ARBA" id="ARBA00023163"/>
    </source>
</evidence>
<dbReference type="Proteomes" id="UP001597389">
    <property type="component" value="Unassembled WGS sequence"/>
</dbReference>
<evidence type="ECO:0000259" key="4">
    <source>
        <dbReference type="PROSITE" id="PS01124"/>
    </source>
</evidence>
<dbReference type="Gene3D" id="1.10.10.60">
    <property type="entry name" value="Homeodomain-like"/>
    <property type="match status" value="1"/>
</dbReference>
<name>A0ABW4Z7X2_9BACT</name>
<dbReference type="InterPro" id="IPR050204">
    <property type="entry name" value="AraC_XylS_family_regulators"/>
</dbReference>
<dbReference type="SMART" id="SM00342">
    <property type="entry name" value="HTH_ARAC"/>
    <property type="match status" value="1"/>
</dbReference>
<keyword evidence="2" id="KW-0238">DNA-binding</keyword>
<gene>
    <name evidence="5" type="ORF">ACFSW8_04125</name>
</gene>
<keyword evidence="3" id="KW-0804">Transcription</keyword>
<dbReference type="InterPro" id="IPR009057">
    <property type="entry name" value="Homeodomain-like_sf"/>
</dbReference>
<sequence>MDSIPRTTFSTDLVAAEDRYDVFRDSISVLFDIEAKEKSNIGEFEAHLDAFMFDQIMLARTRSNAAQYVRTQKAINADGIDSIMVQLFIKGEVDFRAGKIRTDVQAGDIAIFDLARPIDNFNTDFDNLSALFPRELIESYIPTAGKWHGQVLPRNRPMTRLLRNHMLSLYQIGPQITNESCASIQRSLLDLTSSAFQHASDILPATAETLPATILMEIKKHIRLHLASPNLSPNSLCQAFSLSRAQLYRLTEPLGGISNYIRDQRLKRSFSDLQNPEFLHHSIAEIGYKWGFSDHGSYTRSFKKYFGLPPKEVREMRHLNHQINKPSTKDDIDRNYEDWVRSLSI</sequence>
<dbReference type="InterPro" id="IPR018060">
    <property type="entry name" value="HTH_AraC"/>
</dbReference>
<keyword evidence="1" id="KW-0805">Transcription regulation</keyword>
<reference evidence="6" key="1">
    <citation type="journal article" date="2019" name="Int. J. Syst. Evol. Microbiol.">
        <title>The Global Catalogue of Microorganisms (GCM) 10K type strain sequencing project: providing services to taxonomists for standard genome sequencing and annotation.</title>
        <authorList>
            <consortium name="The Broad Institute Genomics Platform"/>
            <consortium name="The Broad Institute Genome Sequencing Center for Infectious Disease"/>
            <person name="Wu L."/>
            <person name="Ma J."/>
        </authorList>
    </citation>
    <scope>NUCLEOTIDE SEQUENCE [LARGE SCALE GENOMIC DNA]</scope>
    <source>
        <strain evidence="6">CCUG 57942</strain>
    </source>
</reference>
<dbReference type="SUPFAM" id="SSF46689">
    <property type="entry name" value="Homeodomain-like"/>
    <property type="match status" value="1"/>
</dbReference>